<sequence length="171" mass="19800">MEKRVLVLNLDHTPIAVVNVQKAMVLTYLEKVSVLADYAMHSIRTVDREYKYPAVLRLDEYKSVPYRGVMLNRTNLFRRDNNECQYCGSPKQLTIDHVVPRSKGGPTTWTNLITACHRCNVQKGDKRPEEVGMLLSRKPFRPSLSYFLADYAERNASEWIPFLEVKPIQAR</sequence>
<gene>
    <name evidence="2" type="ORF">GCM10007049_21580</name>
</gene>
<dbReference type="GO" id="GO:0008270">
    <property type="term" value="F:zinc ion binding"/>
    <property type="evidence" value="ECO:0007669"/>
    <property type="project" value="InterPro"/>
</dbReference>
<dbReference type="Proteomes" id="UP000619457">
    <property type="component" value="Unassembled WGS sequence"/>
</dbReference>
<name>A0A918Q0P5_9BACT</name>
<dbReference type="InterPro" id="IPR052892">
    <property type="entry name" value="NA-targeting_endonuclease"/>
</dbReference>
<dbReference type="Gene3D" id="1.10.30.50">
    <property type="match status" value="1"/>
</dbReference>
<dbReference type="PANTHER" id="PTHR33877:SF2">
    <property type="entry name" value="OS07G0170200 PROTEIN"/>
    <property type="match status" value="1"/>
</dbReference>
<evidence type="ECO:0000313" key="2">
    <source>
        <dbReference type="EMBL" id="GGZ28314.1"/>
    </source>
</evidence>
<dbReference type="EMBL" id="BMWX01000003">
    <property type="protein sequence ID" value="GGZ28314.1"/>
    <property type="molecule type" value="Genomic_DNA"/>
</dbReference>
<dbReference type="SMART" id="SM00507">
    <property type="entry name" value="HNHc"/>
    <property type="match status" value="1"/>
</dbReference>
<keyword evidence="2" id="KW-0378">Hydrolase</keyword>
<evidence type="ECO:0000313" key="3">
    <source>
        <dbReference type="Proteomes" id="UP000619457"/>
    </source>
</evidence>
<keyword evidence="2" id="KW-0540">Nuclease</keyword>
<dbReference type="InterPro" id="IPR002711">
    <property type="entry name" value="HNH"/>
</dbReference>
<dbReference type="AlphaFoldDB" id="A0A918Q0P5"/>
<dbReference type="InterPro" id="IPR003615">
    <property type="entry name" value="HNH_nuc"/>
</dbReference>
<dbReference type="Pfam" id="PF01844">
    <property type="entry name" value="HNH"/>
    <property type="match status" value="1"/>
</dbReference>
<dbReference type="GO" id="GO:0003676">
    <property type="term" value="F:nucleic acid binding"/>
    <property type="evidence" value="ECO:0007669"/>
    <property type="project" value="InterPro"/>
</dbReference>
<keyword evidence="2" id="KW-0255">Endonuclease</keyword>
<accession>A0A918Q0P5</accession>
<evidence type="ECO:0000259" key="1">
    <source>
        <dbReference type="SMART" id="SM00507"/>
    </source>
</evidence>
<comment type="caution">
    <text evidence="2">The sequence shown here is derived from an EMBL/GenBank/DDBJ whole genome shotgun (WGS) entry which is preliminary data.</text>
</comment>
<dbReference type="RefSeq" id="WP_018472928.1">
    <property type="nucleotide sequence ID" value="NZ_BMWX01000003.1"/>
</dbReference>
<reference evidence="2" key="2">
    <citation type="submission" date="2020-09" db="EMBL/GenBank/DDBJ databases">
        <authorList>
            <person name="Sun Q."/>
            <person name="Kim S."/>
        </authorList>
    </citation>
    <scope>NUCLEOTIDE SEQUENCE</scope>
    <source>
        <strain evidence="2">KCTC 12368</strain>
    </source>
</reference>
<reference evidence="2" key="1">
    <citation type="journal article" date="2014" name="Int. J. Syst. Evol. Microbiol.">
        <title>Complete genome sequence of Corynebacterium casei LMG S-19264T (=DSM 44701T), isolated from a smear-ripened cheese.</title>
        <authorList>
            <consortium name="US DOE Joint Genome Institute (JGI-PGF)"/>
            <person name="Walter F."/>
            <person name="Albersmeier A."/>
            <person name="Kalinowski J."/>
            <person name="Ruckert C."/>
        </authorList>
    </citation>
    <scope>NUCLEOTIDE SEQUENCE</scope>
    <source>
        <strain evidence="2">KCTC 12368</strain>
    </source>
</reference>
<protein>
    <submittedName>
        <fullName evidence="2">HNH endonuclease</fullName>
    </submittedName>
</protein>
<keyword evidence="3" id="KW-1185">Reference proteome</keyword>
<dbReference type="PANTHER" id="PTHR33877">
    <property type="entry name" value="SLL1193 PROTEIN"/>
    <property type="match status" value="1"/>
</dbReference>
<organism evidence="2 3">
    <name type="scientific">Echinicola pacifica</name>
    <dbReference type="NCBI Taxonomy" id="346377"/>
    <lineage>
        <taxon>Bacteria</taxon>
        <taxon>Pseudomonadati</taxon>
        <taxon>Bacteroidota</taxon>
        <taxon>Cytophagia</taxon>
        <taxon>Cytophagales</taxon>
        <taxon>Cyclobacteriaceae</taxon>
        <taxon>Echinicola</taxon>
    </lineage>
</organism>
<dbReference type="GO" id="GO:0004519">
    <property type="term" value="F:endonuclease activity"/>
    <property type="evidence" value="ECO:0007669"/>
    <property type="project" value="UniProtKB-KW"/>
</dbReference>
<dbReference type="CDD" id="cd00085">
    <property type="entry name" value="HNHc"/>
    <property type="match status" value="1"/>
</dbReference>
<feature type="domain" description="HNH nuclease" evidence="1">
    <location>
        <begin position="71"/>
        <end position="121"/>
    </location>
</feature>
<proteinExistence type="predicted"/>